<comment type="caution">
    <text evidence="4">The sequence shown here is derived from an EMBL/GenBank/DDBJ whole genome shotgun (WGS) entry which is preliminary data.</text>
</comment>
<evidence type="ECO:0000256" key="2">
    <source>
        <dbReference type="SAM" id="Phobius"/>
    </source>
</evidence>
<dbReference type="AlphaFoldDB" id="A0A317QD00"/>
<accession>A0A317QD00</accession>
<reference evidence="5" key="1">
    <citation type="submission" date="2018-05" db="EMBL/GenBank/DDBJ databases">
        <authorList>
            <person name="Klenk H.-P."/>
            <person name="Huntemann M."/>
            <person name="Clum A."/>
            <person name="Pillay M."/>
            <person name="Palaniappan K."/>
            <person name="Varghese N."/>
            <person name="Mikhailova N."/>
            <person name="Stamatis D."/>
            <person name="Reddy T."/>
            <person name="Daum C."/>
            <person name="Shapiro N."/>
            <person name="Ivanova N."/>
            <person name="Kyrpides N."/>
            <person name="Woyke T."/>
        </authorList>
    </citation>
    <scope>NUCLEOTIDE SEQUENCE [LARGE SCALE GENOMIC DNA]</scope>
    <source>
        <strain evidence="5">DSM 45417</strain>
    </source>
</reference>
<evidence type="ECO:0000256" key="1">
    <source>
        <dbReference type="SAM" id="MobiDB-lite"/>
    </source>
</evidence>
<feature type="compositionally biased region" description="Low complexity" evidence="1">
    <location>
        <begin position="75"/>
        <end position="103"/>
    </location>
</feature>
<sequence>MGMRTTGDAAGSAARTTARPSGLRVAGLVAACLLAAAATAVVFLSDDPRVLRVSVVAVAWACLGAAFATGRRPEVTAPEATGPEATGPEATAPETTAPAGPDAAAVEAELRRTFEAELEREAAVHRQAELELELRVRGEAEAAMRRELDGLRSELAGLRRDLTGLDALRTEVAAVGALRADLARLAGLRTELAGLRADVGRLRTELTERHAGDLHHAGEMHVERVVMRTQSVRTGREPLEPATAATAQVTTQVAAQVGWHADVHRELGGWPGAPAPATVAVPVVSPDPEPVARVLTPPPVPVDAGAPRRRRTDLAVDLLPPAPAEQLTVERPSVHATAAGHGAHVTPVPRDEEDAGSARLAQILAESGVTPGGRRRRYRD</sequence>
<proteinExistence type="predicted"/>
<evidence type="ECO:0000313" key="4">
    <source>
        <dbReference type="EMBL" id="PWW21568.1"/>
    </source>
</evidence>
<dbReference type="Pfam" id="PF20570">
    <property type="entry name" value="DUF6779"/>
    <property type="match status" value="1"/>
</dbReference>
<feature type="compositionally biased region" description="Low complexity" evidence="1">
    <location>
        <begin position="337"/>
        <end position="346"/>
    </location>
</feature>
<feature type="transmembrane region" description="Helical" evidence="2">
    <location>
        <begin position="21"/>
        <end position="44"/>
    </location>
</feature>
<keyword evidence="5" id="KW-1185">Reference proteome</keyword>
<dbReference type="EMBL" id="QGTX01000001">
    <property type="protein sequence ID" value="PWW21568.1"/>
    <property type="molecule type" value="Genomic_DNA"/>
</dbReference>
<evidence type="ECO:0000313" key="5">
    <source>
        <dbReference type="Proteomes" id="UP000246661"/>
    </source>
</evidence>
<dbReference type="Proteomes" id="UP000246661">
    <property type="component" value="Unassembled WGS sequence"/>
</dbReference>
<gene>
    <name evidence="4" type="ORF">JD79_00702</name>
</gene>
<feature type="domain" description="DUF6779" evidence="3">
    <location>
        <begin position="104"/>
        <end position="172"/>
    </location>
</feature>
<name>A0A317QD00_9ACTN</name>
<evidence type="ECO:0000259" key="3">
    <source>
        <dbReference type="Pfam" id="PF20570"/>
    </source>
</evidence>
<keyword evidence="2" id="KW-0472">Membrane</keyword>
<feature type="region of interest" description="Disordered" evidence="1">
    <location>
        <begin position="337"/>
        <end position="358"/>
    </location>
</feature>
<keyword evidence="2" id="KW-0812">Transmembrane</keyword>
<dbReference type="InterPro" id="IPR046706">
    <property type="entry name" value="DUF6779"/>
</dbReference>
<organism evidence="4 5">
    <name type="scientific">Geodermatophilus normandii</name>
    <dbReference type="NCBI Taxonomy" id="1137989"/>
    <lineage>
        <taxon>Bacteria</taxon>
        <taxon>Bacillati</taxon>
        <taxon>Actinomycetota</taxon>
        <taxon>Actinomycetes</taxon>
        <taxon>Geodermatophilales</taxon>
        <taxon>Geodermatophilaceae</taxon>
        <taxon>Geodermatophilus</taxon>
    </lineage>
</organism>
<protein>
    <recommendedName>
        <fullName evidence="3">DUF6779 domain-containing protein</fullName>
    </recommendedName>
</protein>
<keyword evidence="2" id="KW-1133">Transmembrane helix</keyword>
<feature type="region of interest" description="Disordered" evidence="1">
    <location>
        <begin position="74"/>
        <end position="103"/>
    </location>
</feature>